<evidence type="ECO:0000256" key="1">
    <source>
        <dbReference type="ARBA" id="ARBA00006484"/>
    </source>
</evidence>
<dbReference type="GO" id="GO:0016020">
    <property type="term" value="C:membrane"/>
    <property type="evidence" value="ECO:0007669"/>
    <property type="project" value="TreeGrafter"/>
</dbReference>
<sequence>MTYSVDMTVDHSAQTTLITGASSGIGAALARRLAKRGSNLVLVARRAERLEALAAELRSSHGVVVETVSADLGRPGAGRALAAEIDRRGIRVTSLVNNAGVGADGAFRDQAPEELDALVALNVTAVVDVTRAFLDRLCENSGGYLVNVASAAAYQPIPGMAVYAASKAFVLNFTEALWWETRGSGLRTMAFSPGLTRTEFFDAIGTEGYEGGFQTPDEVALALVLALDRRRSAPSAVAQTSITAASVLNGLLSRRASLLVTARVAGSPGLMRKRRTATA</sequence>
<dbReference type="CDD" id="cd05233">
    <property type="entry name" value="SDR_c"/>
    <property type="match status" value="1"/>
</dbReference>
<comment type="similarity">
    <text evidence="1 3">Belongs to the short-chain dehydrogenases/reductases (SDR) family.</text>
</comment>
<keyword evidence="6" id="KW-1185">Reference proteome</keyword>
<dbReference type="PRINTS" id="PR00080">
    <property type="entry name" value="SDRFAMILY"/>
</dbReference>
<dbReference type="SMART" id="SM00822">
    <property type="entry name" value="PKS_KR"/>
    <property type="match status" value="1"/>
</dbReference>
<dbReference type="Proteomes" id="UP001165092">
    <property type="component" value="Unassembled WGS sequence"/>
</dbReference>
<accession>A0A9W6UI69</accession>
<dbReference type="PANTHER" id="PTHR44196:SF2">
    <property type="entry name" value="SHORT-CHAIN DEHYDROGENASE-RELATED"/>
    <property type="match status" value="1"/>
</dbReference>
<name>A0A9W6UI69_9ACTN</name>
<evidence type="ECO:0000256" key="3">
    <source>
        <dbReference type="RuleBase" id="RU000363"/>
    </source>
</evidence>
<feature type="domain" description="Ketoreductase" evidence="4">
    <location>
        <begin position="14"/>
        <end position="194"/>
    </location>
</feature>
<comment type="caution">
    <text evidence="5">The sequence shown here is derived from an EMBL/GenBank/DDBJ whole genome shotgun (WGS) entry which is preliminary data.</text>
</comment>
<dbReference type="AlphaFoldDB" id="A0A9W6UI69"/>
<dbReference type="PANTHER" id="PTHR44196">
    <property type="entry name" value="DEHYDROGENASE/REDUCTASE SDR FAMILY MEMBER 7B"/>
    <property type="match status" value="1"/>
</dbReference>
<dbReference type="Gene3D" id="3.40.50.720">
    <property type="entry name" value="NAD(P)-binding Rossmann-like Domain"/>
    <property type="match status" value="1"/>
</dbReference>
<proteinExistence type="inferred from homology"/>
<dbReference type="GO" id="GO:0016491">
    <property type="term" value="F:oxidoreductase activity"/>
    <property type="evidence" value="ECO:0007669"/>
    <property type="project" value="UniProtKB-KW"/>
</dbReference>
<evidence type="ECO:0000313" key="6">
    <source>
        <dbReference type="Proteomes" id="UP001165092"/>
    </source>
</evidence>
<dbReference type="PRINTS" id="PR00081">
    <property type="entry name" value="GDHRDH"/>
</dbReference>
<dbReference type="PIRSF" id="PIRSF000126">
    <property type="entry name" value="11-beta-HSD1"/>
    <property type="match status" value="1"/>
</dbReference>
<reference evidence="5" key="1">
    <citation type="submission" date="2023-02" db="EMBL/GenBank/DDBJ databases">
        <title>Nocardiopsis ansamitocini NBRC 112285.</title>
        <authorList>
            <person name="Ichikawa N."/>
            <person name="Sato H."/>
            <person name="Tonouchi N."/>
        </authorList>
    </citation>
    <scope>NUCLEOTIDE SEQUENCE</scope>
    <source>
        <strain evidence="5">NBRC 112285</strain>
    </source>
</reference>
<protein>
    <recommendedName>
        <fullName evidence="4">Ketoreductase domain-containing protein</fullName>
    </recommendedName>
</protein>
<dbReference type="InterPro" id="IPR036291">
    <property type="entry name" value="NAD(P)-bd_dom_sf"/>
</dbReference>
<evidence type="ECO:0000259" key="4">
    <source>
        <dbReference type="SMART" id="SM00822"/>
    </source>
</evidence>
<dbReference type="Pfam" id="PF00106">
    <property type="entry name" value="adh_short"/>
    <property type="match status" value="1"/>
</dbReference>
<dbReference type="SUPFAM" id="SSF51735">
    <property type="entry name" value="NAD(P)-binding Rossmann-fold domains"/>
    <property type="match status" value="1"/>
</dbReference>
<keyword evidence="2" id="KW-0560">Oxidoreductase</keyword>
<dbReference type="InterPro" id="IPR057326">
    <property type="entry name" value="KR_dom"/>
</dbReference>
<evidence type="ECO:0000256" key="2">
    <source>
        <dbReference type="ARBA" id="ARBA00023002"/>
    </source>
</evidence>
<organism evidence="5 6">
    <name type="scientific">Nocardiopsis ansamitocini</name>
    <dbReference type="NCBI Taxonomy" id="1670832"/>
    <lineage>
        <taxon>Bacteria</taxon>
        <taxon>Bacillati</taxon>
        <taxon>Actinomycetota</taxon>
        <taxon>Actinomycetes</taxon>
        <taxon>Streptosporangiales</taxon>
        <taxon>Nocardiopsidaceae</taxon>
        <taxon>Nocardiopsis</taxon>
    </lineage>
</organism>
<gene>
    <name evidence="5" type="ORF">Nans01_17250</name>
</gene>
<dbReference type="InterPro" id="IPR002347">
    <property type="entry name" value="SDR_fam"/>
</dbReference>
<evidence type="ECO:0000313" key="5">
    <source>
        <dbReference type="EMBL" id="GLU47374.1"/>
    </source>
</evidence>
<dbReference type="EMBL" id="BSQG01000002">
    <property type="protein sequence ID" value="GLU47374.1"/>
    <property type="molecule type" value="Genomic_DNA"/>
</dbReference>